<protein>
    <recommendedName>
        <fullName evidence="1">Pvc16 N-terminal domain-containing protein</fullName>
    </recommendedName>
</protein>
<proteinExistence type="predicted"/>
<dbReference type="InterPro" id="IPR025351">
    <property type="entry name" value="Pvc16_N"/>
</dbReference>
<organism evidence="2 3">
    <name type="scientific">Deinococcus xinjiangensis</name>
    <dbReference type="NCBI Taxonomy" id="457454"/>
    <lineage>
        <taxon>Bacteria</taxon>
        <taxon>Thermotogati</taxon>
        <taxon>Deinococcota</taxon>
        <taxon>Deinococci</taxon>
        <taxon>Deinococcales</taxon>
        <taxon>Deinococcaceae</taxon>
        <taxon>Deinococcus</taxon>
    </lineage>
</organism>
<dbReference type="Proteomes" id="UP001458946">
    <property type="component" value="Unassembled WGS sequence"/>
</dbReference>
<evidence type="ECO:0000313" key="2">
    <source>
        <dbReference type="EMBL" id="GAA5503111.1"/>
    </source>
</evidence>
<dbReference type="Pfam" id="PF14065">
    <property type="entry name" value="Pvc16_N"/>
    <property type="match status" value="1"/>
</dbReference>
<evidence type="ECO:0000313" key="3">
    <source>
        <dbReference type="Proteomes" id="UP001458946"/>
    </source>
</evidence>
<comment type="caution">
    <text evidence="2">The sequence shown here is derived from an EMBL/GenBank/DDBJ whole genome shotgun (WGS) entry which is preliminary data.</text>
</comment>
<keyword evidence="3" id="KW-1185">Reference proteome</keyword>
<feature type="domain" description="Pvc16 N-terminal" evidence="1">
    <location>
        <begin position="5"/>
        <end position="170"/>
    </location>
</feature>
<sequence length="276" mass="31027">MIADIQNALKTLIYEEAGLPQDALDVRFAAPTSNWVAGLTRPTLNFFLHDLHENAGLRSMEFQRADSVRGAKRTLAPRRVDLKYLVNVFFKSQVDELGRDEWNVLWRVLAALMRQEEWEAKYVPSAVKELDLNVLGTVNTAPNQTNYSLFTSLALSVRPHLNYTLTVPLDLNISSLAPFVFERRVGLRTGLEIESGSEADVLVIRSSWLIRDENGQPVRDALVRTDSGERGFTDASGVVHLPVERESVRQLDVLTLEGKVLQVDPAQSFLVLESER</sequence>
<gene>
    <name evidence="2" type="ORF">Dxin01_02860</name>
</gene>
<accession>A0ABP9VEF7</accession>
<name>A0ABP9VEF7_9DEIO</name>
<dbReference type="EMBL" id="BAABRN010000038">
    <property type="protein sequence ID" value="GAA5503111.1"/>
    <property type="molecule type" value="Genomic_DNA"/>
</dbReference>
<evidence type="ECO:0000259" key="1">
    <source>
        <dbReference type="Pfam" id="PF14065"/>
    </source>
</evidence>
<reference evidence="2 3" key="1">
    <citation type="submission" date="2024-02" db="EMBL/GenBank/DDBJ databases">
        <title>Deinococcus xinjiangensis NBRC 107630.</title>
        <authorList>
            <person name="Ichikawa N."/>
            <person name="Katano-Makiyama Y."/>
            <person name="Hidaka K."/>
        </authorList>
    </citation>
    <scope>NUCLEOTIDE SEQUENCE [LARGE SCALE GENOMIC DNA]</scope>
    <source>
        <strain evidence="2 3">NBRC 107630</strain>
    </source>
</reference>